<gene>
    <name evidence="2" type="ORF">LCGC14_2490940</name>
</gene>
<dbReference type="InterPro" id="IPR032427">
    <property type="entry name" value="P22_portal"/>
</dbReference>
<reference evidence="2" key="1">
    <citation type="journal article" date="2015" name="Nature">
        <title>Complex archaea that bridge the gap between prokaryotes and eukaryotes.</title>
        <authorList>
            <person name="Spang A."/>
            <person name="Saw J.H."/>
            <person name="Jorgensen S.L."/>
            <person name="Zaremba-Niedzwiedzka K."/>
            <person name="Martijn J."/>
            <person name="Lind A.E."/>
            <person name="van Eijk R."/>
            <person name="Schleper C."/>
            <person name="Guy L."/>
            <person name="Ettema T.J."/>
        </authorList>
    </citation>
    <scope>NUCLEOTIDE SEQUENCE</scope>
</reference>
<sequence length="334" mass="37566">LRDPQNAYSRKMNQAFDIIESQIQSGKIVRDKYLKNYEDVYKSGQGVHLHVVDEVPPNLQLADIVANIQSVDIKPGLFQLMEGIEKALIEAKGLNEEILGSDDKDIPGILHKFRTGAALTGQQGIFSGYRSSKRQVGIKLVRANQQILEPHQVFRMINEMPVPGFYEIDFTQYDCTPTEGLLTDTQRQLSYMEISHIREKFPDAAQYIPISWLLKMAPIQASAELIKLTEQGEQQASQQSQKQLQDQQRINSLIEAQTAAEVARAKEDISDVQENRANIALKNAQTLVHIQKLSGENQRAPGNAQAELVFGVIDRMLEAQKIASQRKTVESTQK</sequence>
<proteinExistence type="predicted"/>
<comment type="caution">
    <text evidence="2">The sequence shown here is derived from an EMBL/GenBank/DDBJ whole genome shotgun (WGS) entry which is preliminary data.</text>
</comment>
<organism evidence="2">
    <name type="scientific">marine sediment metagenome</name>
    <dbReference type="NCBI Taxonomy" id="412755"/>
    <lineage>
        <taxon>unclassified sequences</taxon>
        <taxon>metagenomes</taxon>
        <taxon>ecological metagenomes</taxon>
    </lineage>
</organism>
<feature type="non-terminal residue" evidence="2">
    <location>
        <position position="1"/>
    </location>
</feature>
<accession>A0A0F9BSM8</accession>
<name>A0A0F9BSM8_9ZZZZ</name>
<dbReference type="AlphaFoldDB" id="A0A0F9BSM8"/>
<keyword evidence="1" id="KW-0175">Coiled coil</keyword>
<feature type="coiled-coil region" evidence="1">
    <location>
        <begin position="255"/>
        <end position="282"/>
    </location>
</feature>
<dbReference type="Pfam" id="PF16510">
    <property type="entry name" value="P22_portal"/>
    <property type="match status" value="1"/>
</dbReference>
<evidence type="ECO:0000256" key="1">
    <source>
        <dbReference type="SAM" id="Coils"/>
    </source>
</evidence>
<evidence type="ECO:0000313" key="2">
    <source>
        <dbReference type="EMBL" id="KKL16902.1"/>
    </source>
</evidence>
<dbReference type="EMBL" id="LAZR01039480">
    <property type="protein sequence ID" value="KKL16902.1"/>
    <property type="molecule type" value="Genomic_DNA"/>
</dbReference>
<protein>
    <submittedName>
        <fullName evidence="2">Uncharacterized protein</fullName>
    </submittedName>
</protein>